<dbReference type="EMBL" id="HBFX01004005">
    <property type="protein sequence ID" value="CAD8948012.1"/>
    <property type="molecule type" value="Transcribed_RNA"/>
</dbReference>
<evidence type="ECO:0000256" key="3">
    <source>
        <dbReference type="ARBA" id="ARBA00023125"/>
    </source>
</evidence>
<evidence type="ECO:0000256" key="4">
    <source>
        <dbReference type="ARBA" id="ARBA00023163"/>
    </source>
</evidence>
<sequence>MRNHWSTFTIVIMKSTASPPPISDAEAQVMRALWQRAPQAADEIAAVLGPQQGWALATVKTLLNRLLKKGAVTAERDGRRFLYAPAIPQDAWVSDTGLSLIDRLFGGRLAPLVAQFASERRLKPDDIEALKALLKAQGHE</sequence>
<keyword evidence="4" id="KW-0804">Transcription</keyword>
<organism evidence="5">
    <name type="scientific">Hemiselmis andersenii</name>
    <name type="common">Cryptophyte alga</name>
    <dbReference type="NCBI Taxonomy" id="464988"/>
    <lineage>
        <taxon>Eukaryota</taxon>
        <taxon>Cryptophyceae</taxon>
        <taxon>Cryptomonadales</taxon>
        <taxon>Hemiselmidaceae</taxon>
        <taxon>Hemiselmis</taxon>
    </lineage>
</organism>
<dbReference type="GO" id="GO:0003677">
    <property type="term" value="F:DNA binding"/>
    <property type="evidence" value="ECO:0007669"/>
    <property type="project" value="UniProtKB-KW"/>
</dbReference>
<dbReference type="AlphaFoldDB" id="A0A7S1DGB9"/>
<dbReference type="GO" id="GO:0045892">
    <property type="term" value="P:negative regulation of DNA-templated transcription"/>
    <property type="evidence" value="ECO:0007669"/>
    <property type="project" value="InterPro"/>
</dbReference>
<dbReference type="PIRSF" id="PIRSF019455">
    <property type="entry name" value="CopR_AtkY"/>
    <property type="match status" value="1"/>
</dbReference>
<reference evidence="5" key="1">
    <citation type="submission" date="2021-01" db="EMBL/GenBank/DDBJ databases">
        <authorList>
            <person name="Corre E."/>
            <person name="Pelletier E."/>
            <person name="Niang G."/>
            <person name="Scheremetjew M."/>
            <person name="Finn R."/>
            <person name="Kale V."/>
            <person name="Holt S."/>
            <person name="Cochrane G."/>
            <person name="Meng A."/>
            <person name="Brown T."/>
            <person name="Cohen L."/>
        </authorList>
    </citation>
    <scope>NUCLEOTIDE SEQUENCE</scope>
    <source>
        <strain evidence="5">CCMP644</strain>
    </source>
</reference>
<proteinExistence type="inferred from homology"/>
<dbReference type="Gene3D" id="1.10.10.10">
    <property type="entry name" value="Winged helix-like DNA-binding domain superfamily/Winged helix DNA-binding domain"/>
    <property type="match status" value="1"/>
</dbReference>
<dbReference type="SUPFAM" id="SSF46785">
    <property type="entry name" value="Winged helix' DNA-binding domain"/>
    <property type="match status" value="1"/>
</dbReference>
<keyword evidence="2" id="KW-0805">Transcription regulation</keyword>
<evidence type="ECO:0008006" key="6">
    <source>
        <dbReference type="Google" id="ProtNLM"/>
    </source>
</evidence>
<protein>
    <recommendedName>
        <fullName evidence="6">BlaI/MecI/CopY family transcriptional regulator</fullName>
    </recommendedName>
</protein>
<dbReference type="InterPro" id="IPR036388">
    <property type="entry name" value="WH-like_DNA-bd_sf"/>
</dbReference>
<accession>A0A7S1DGB9</accession>
<dbReference type="Gene3D" id="1.10.4040.10">
    <property type="entry name" value="Penicillinase repressor domain"/>
    <property type="match status" value="1"/>
</dbReference>
<gene>
    <name evidence="5" type="ORF">HAND00432_LOCUS2530</name>
</gene>
<name>A0A7S1DGB9_HEMAN</name>
<comment type="similarity">
    <text evidence="1">Belongs to the BlaI transcriptional regulatory family.</text>
</comment>
<evidence type="ECO:0000313" key="5">
    <source>
        <dbReference type="EMBL" id="CAD8948012.1"/>
    </source>
</evidence>
<dbReference type="InterPro" id="IPR036390">
    <property type="entry name" value="WH_DNA-bd_sf"/>
</dbReference>
<dbReference type="Pfam" id="PF03965">
    <property type="entry name" value="Penicillinase_R"/>
    <property type="match status" value="1"/>
</dbReference>
<keyword evidence="3" id="KW-0238">DNA-binding</keyword>
<evidence type="ECO:0000256" key="2">
    <source>
        <dbReference type="ARBA" id="ARBA00023015"/>
    </source>
</evidence>
<evidence type="ECO:0000256" key="1">
    <source>
        <dbReference type="ARBA" id="ARBA00011046"/>
    </source>
</evidence>
<dbReference type="InterPro" id="IPR005650">
    <property type="entry name" value="BlaI_family"/>
</dbReference>